<dbReference type="RefSeq" id="WP_200348957.1">
    <property type="nucleotide sequence ID" value="NZ_BAABHZ010000005.1"/>
</dbReference>
<organism evidence="1 2">
    <name type="scientific">Luteolibacter yonseiensis</name>
    <dbReference type="NCBI Taxonomy" id="1144680"/>
    <lineage>
        <taxon>Bacteria</taxon>
        <taxon>Pseudomonadati</taxon>
        <taxon>Verrucomicrobiota</taxon>
        <taxon>Verrucomicrobiia</taxon>
        <taxon>Verrucomicrobiales</taxon>
        <taxon>Verrucomicrobiaceae</taxon>
        <taxon>Luteolibacter</taxon>
    </lineage>
</organism>
<accession>A0A934R0C6</accession>
<sequence length="92" mass="10463">MTDIPPIPLPRNLAPIEVLRLAAELASVLNLRTQGFRRCRVSDDSTGLCYSFDTISDAQVFLDKRTRSLRGKPVFLFARGAEVYEYRDQKTD</sequence>
<evidence type="ECO:0000313" key="1">
    <source>
        <dbReference type="EMBL" id="MBK1813991.1"/>
    </source>
</evidence>
<dbReference type="Proteomes" id="UP000600139">
    <property type="component" value="Unassembled WGS sequence"/>
</dbReference>
<keyword evidence="2" id="KW-1185">Reference proteome</keyword>
<dbReference type="AlphaFoldDB" id="A0A934R0C6"/>
<gene>
    <name evidence="1" type="ORF">JIN84_00015</name>
</gene>
<reference evidence="1" key="1">
    <citation type="submission" date="2021-01" db="EMBL/GenBank/DDBJ databases">
        <title>Modified the classification status of verrucomicrobia.</title>
        <authorList>
            <person name="Feng X."/>
        </authorList>
    </citation>
    <scope>NUCLEOTIDE SEQUENCE</scope>
    <source>
        <strain evidence="1">JCM 18052</strain>
    </source>
</reference>
<protein>
    <submittedName>
        <fullName evidence="1">Uncharacterized protein</fullName>
    </submittedName>
</protein>
<proteinExistence type="predicted"/>
<evidence type="ECO:0000313" key="2">
    <source>
        <dbReference type="Proteomes" id="UP000600139"/>
    </source>
</evidence>
<comment type="caution">
    <text evidence="1">The sequence shown here is derived from an EMBL/GenBank/DDBJ whole genome shotgun (WGS) entry which is preliminary data.</text>
</comment>
<dbReference type="EMBL" id="JAENIK010000001">
    <property type="protein sequence ID" value="MBK1813991.1"/>
    <property type="molecule type" value="Genomic_DNA"/>
</dbReference>
<name>A0A934R0C6_9BACT</name>